<name>A0A2S6EW33_LEGPN</name>
<sequence length="471" mass="54437">MKIITVMRKIHELVMIQATAGVFMKTKYEMSQGKTEFLAKEQDGSYPGYQVSVLDLEKIVKHYQEKYGIRLIINGTTPKYRDLIRERQVNFEQQKQQFLELKYAKFLQIFFQPPNLNGANSPFSINKHMGAFIGFYEEIHNKILPFLDAKGKIISGLSLEELRQLNEACQGLSCKGILDATINEFIERNSDYMGLTARESASEMKDICDELQEGEVLGYFFTGQRTSGRCHFDLYICLPGKAIRPILYNTALIRYHDLGGMFHLNFPFVEGNFFTPDLLKLYSAMDLQQLIPQADRTSCGTLTMMYAKELLKDDARGLKEFTLSFTYYNEKGEKEYFFLPSPQVLRYSQISLYNEALQAIVSHENDGQDGLVRKGAKKYMFHTIEKILIQSFKIALEKEDADVLEENQKIWDILPSFQEKWQEAYKGMVVKRGLMSQGVNKYLLYSTHRMSHIASDEYINNEADADKIILR</sequence>
<dbReference type="Proteomes" id="UP000239239">
    <property type="component" value="Unassembled WGS sequence"/>
</dbReference>
<dbReference type="OrthoDB" id="5651045at2"/>
<dbReference type="AlphaFoldDB" id="A0A2S6EW33"/>
<accession>A0A2S6EW33</accession>
<organism evidence="1 2">
    <name type="scientific">Legionella pneumophila</name>
    <dbReference type="NCBI Taxonomy" id="446"/>
    <lineage>
        <taxon>Bacteria</taxon>
        <taxon>Pseudomonadati</taxon>
        <taxon>Pseudomonadota</taxon>
        <taxon>Gammaproteobacteria</taxon>
        <taxon>Legionellales</taxon>
        <taxon>Legionellaceae</taxon>
        <taxon>Legionella</taxon>
    </lineage>
</organism>
<reference evidence="1 2" key="1">
    <citation type="submission" date="2018-02" db="EMBL/GenBank/DDBJ databases">
        <title>Draft genome sequences of four Legionella pneumophila clinical strains isolated in Ontario.</title>
        <authorList>
            <person name="Fortuna A."/>
            <person name="Ramnarine R."/>
            <person name="Li A."/>
            <person name="Frantz C."/>
            <person name="Mallo G."/>
        </authorList>
    </citation>
    <scope>NUCLEOTIDE SEQUENCE [LARGE SCALE GENOMIC DNA]</scope>
    <source>
        <strain evidence="1 2">LG61</strain>
    </source>
</reference>
<evidence type="ECO:0000313" key="2">
    <source>
        <dbReference type="Proteomes" id="UP000239239"/>
    </source>
</evidence>
<gene>
    <name evidence="1" type="ORF">C3928_13075</name>
</gene>
<protein>
    <submittedName>
        <fullName evidence="1">Uncharacterized protein</fullName>
    </submittedName>
</protein>
<evidence type="ECO:0000313" key="1">
    <source>
        <dbReference type="EMBL" id="PPK29398.1"/>
    </source>
</evidence>
<proteinExistence type="predicted"/>
<dbReference type="EMBL" id="PQWY01000018">
    <property type="protein sequence ID" value="PPK29398.1"/>
    <property type="molecule type" value="Genomic_DNA"/>
</dbReference>
<comment type="caution">
    <text evidence="1">The sequence shown here is derived from an EMBL/GenBank/DDBJ whole genome shotgun (WGS) entry which is preliminary data.</text>
</comment>